<evidence type="ECO:0000313" key="5">
    <source>
        <dbReference type="Proteomes" id="UP000603200"/>
    </source>
</evidence>
<dbReference type="InterPro" id="IPR007527">
    <property type="entry name" value="Znf_SWIM"/>
</dbReference>
<proteinExistence type="predicted"/>
<keyword evidence="1" id="KW-0863">Zinc-finger</keyword>
<dbReference type="InterPro" id="IPR043746">
    <property type="entry name" value="DUF5691"/>
</dbReference>
<organism evidence="4 5">
    <name type="scientific">Winogradskya humida</name>
    <dbReference type="NCBI Taxonomy" id="113566"/>
    <lineage>
        <taxon>Bacteria</taxon>
        <taxon>Bacillati</taxon>
        <taxon>Actinomycetota</taxon>
        <taxon>Actinomycetes</taxon>
        <taxon>Micromonosporales</taxon>
        <taxon>Micromonosporaceae</taxon>
        <taxon>Winogradskya</taxon>
    </lineage>
</organism>
<accession>A0ABQ3ZPF5</accession>
<dbReference type="RefSeq" id="WP_203837637.1">
    <property type="nucleotide sequence ID" value="NZ_BAAATV010000008.1"/>
</dbReference>
<evidence type="ECO:0000259" key="3">
    <source>
        <dbReference type="PROSITE" id="PS50966"/>
    </source>
</evidence>
<evidence type="ECO:0000256" key="2">
    <source>
        <dbReference type="SAM" id="MobiDB-lite"/>
    </source>
</evidence>
<name>A0ABQ3ZPF5_9ACTN</name>
<dbReference type="Proteomes" id="UP000603200">
    <property type="component" value="Unassembled WGS sequence"/>
</dbReference>
<feature type="domain" description="SWIM-type" evidence="3">
    <location>
        <begin position="55"/>
        <end position="88"/>
    </location>
</feature>
<feature type="region of interest" description="Disordered" evidence="2">
    <location>
        <begin position="504"/>
        <end position="523"/>
    </location>
</feature>
<reference evidence="4 5" key="1">
    <citation type="submission" date="2021-01" db="EMBL/GenBank/DDBJ databases">
        <title>Whole genome shotgun sequence of Actinoplanes humidus NBRC 14915.</title>
        <authorList>
            <person name="Komaki H."/>
            <person name="Tamura T."/>
        </authorList>
    </citation>
    <scope>NUCLEOTIDE SEQUENCE [LARGE SCALE GENOMIC DNA]</scope>
    <source>
        <strain evidence="4 5">NBRC 14915</strain>
    </source>
</reference>
<comment type="caution">
    <text evidence="4">The sequence shown here is derived from an EMBL/GenBank/DDBJ whole genome shotgun (WGS) entry which is preliminary data.</text>
</comment>
<dbReference type="Pfam" id="PF04434">
    <property type="entry name" value="SWIM"/>
    <property type="match status" value="1"/>
</dbReference>
<gene>
    <name evidence="4" type="ORF">Ahu01nite_035720</name>
</gene>
<dbReference type="PROSITE" id="PS50966">
    <property type="entry name" value="ZF_SWIM"/>
    <property type="match status" value="1"/>
</dbReference>
<sequence>MPVERWTPAQVDAVAPDASSLKGARGVGTPAKWQGSGLLDDVLWGLCKGSGSNPYQVCVDLSGPAYKCSCPSRKFPCKHALGLLLVWAGGATIEESAEAPAFVAEWQASRSARAARAAAPRATGSADPAAAEKRAQQRAERVAGGMAELSRWLDDQVQQGLATAERAGHQPYETMAARLVDAQAPGAASAVRRLGSVAGIGPHWGDRLLGDLAMLRLLVDGHDRLDELSPALAATVRSRIGFVVPTEEVLAGEAVRDHWQVLGQHDSDDGTITTRRSWLLGAGTGRFALHLSFAAPGQSLAADLVPGTSFDGELCFYPGAVPLRALLKDRLSPVRPLPEPVGAVGIGVALAGWTDVVAAEPWRTDAPMLLAAVVPSADGHLTDASGASLPLAAGYREPWWLLAFSGGAPATVAGEWTPGGLRPLAAWVNGRFIPAGPPMPGAGVARSPELPPDLLAAALVGTARRPFAAASIDVGDRSLPVSRLSLLEAAATALIYARAGVTAATDRPGVPPAPAETDSPLPGAAGIRLRRLLSDGGTPGGTQQAQELLSQWLAAAASHGGHVPPDTLPALLDAGRRNSVIRPAIGRVGGRRGQWLAAMRPDWRWLRDESPGESDPLTWDTGTPGERLEHLTRLRRTDPGAALAMLRGTWKSETAEDRARFITALAHGLSTDDDTFLDAALDDRRKEVREAALELLQRLPGSGLGRRMAERALAAVTLHGDRLVVVPPAELTPELRRDGLAAQPARGTGVQAWLLEEVIAGAPLTTWTSAFGRGPAAVVALARSHDWETPLLHGFAKAAIVQQAPEWATELVRDENLREAVRWDLHLLLPPAELARIAADFLRREDHLAHRLLAVHPGAWPDELAIAVIETIAHRARTDKHSWQLAELCRAAALAMPPRYSPHLSKLAVQLDEAAADPSRVRPVAELARTLTFRHEMLQEFE</sequence>
<protein>
    <recommendedName>
        <fullName evidence="3">SWIM-type domain-containing protein</fullName>
    </recommendedName>
</protein>
<evidence type="ECO:0000256" key="1">
    <source>
        <dbReference type="PROSITE-ProRule" id="PRU00325"/>
    </source>
</evidence>
<evidence type="ECO:0000313" key="4">
    <source>
        <dbReference type="EMBL" id="GIE20470.1"/>
    </source>
</evidence>
<keyword evidence="1" id="KW-0862">Zinc</keyword>
<keyword evidence="1" id="KW-0479">Metal-binding</keyword>
<dbReference type="EMBL" id="BOMN01000041">
    <property type="protein sequence ID" value="GIE20470.1"/>
    <property type="molecule type" value="Genomic_DNA"/>
</dbReference>
<dbReference type="Pfam" id="PF18944">
    <property type="entry name" value="DUF5691"/>
    <property type="match status" value="1"/>
</dbReference>
<keyword evidence="5" id="KW-1185">Reference proteome</keyword>